<reference evidence="1 2" key="1">
    <citation type="journal article" date="2016" name="Nat. Commun.">
        <title>Thousands of microbial genomes shed light on interconnected biogeochemical processes in an aquifer system.</title>
        <authorList>
            <person name="Anantharaman K."/>
            <person name="Brown C.T."/>
            <person name="Hug L.A."/>
            <person name="Sharon I."/>
            <person name="Castelle C.J."/>
            <person name="Probst A.J."/>
            <person name="Thomas B.C."/>
            <person name="Singh A."/>
            <person name="Wilkins M.J."/>
            <person name="Karaoz U."/>
            <person name="Brodie E.L."/>
            <person name="Williams K.H."/>
            <person name="Hubbard S.S."/>
            <person name="Banfield J.F."/>
        </authorList>
    </citation>
    <scope>NUCLEOTIDE SEQUENCE [LARGE SCALE GENOMIC DNA]</scope>
</reference>
<dbReference type="GO" id="GO:0006450">
    <property type="term" value="P:regulation of translational fidelity"/>
    <property type="evidence" value="ECO:0007669"/>
    <property type="project" value="InterPro"/>
</dbReference>
<dbReference type="Gene3D" id="1.10.20.60">
    <property type="entry name" value="Glu-tRNAGln amidotransferase C subunit, N-terminal domain"/>
    <property type="match status" value="1"/>
</dbReference>
<gene>
    <name evidence="1" type="ORF">A3A71_01355</name>
</gene>
<dbReference type="EMBL" id="MEZX01000002">
    <property type="protein sequence ID" value="OGD64684.1"/>
    <property type="molecule type" value="Genomic_DNA"/>
</dbReference>
<proteinExistence type="predicted"/>
<dbReference type="GO" id="GO:0070681">
    <property type="term" value="P:glutaminyl-tRNAGln biosynthesis via transamidation"/>
    <property type="evidence" value="ECO:0007669"/>
    <property type="project" value="TreeGrafter"/>
</dbReference>
<dbReference type="InterPro" id="IPR036113">
    <property type="entry name" value="Asp/Glu-ADT_sf_sub_c"/>
</dbReference>
<name>A0A1F5EBT7_9BACT</name>
<accession>A0A1F5EBT7</accession>
<dbReference type="Pfam" id="PF02686">
    <property type="entry name" value="GatC"/>
    <property type="match status" value="1"/>
</dbReference>
<dbReference type="PANTHER" id="PTHR15004">
    <property type="entry name" value="GLUTAMYL-TRNA(GLN) AMIDOTRANSFERASE SUBUNIT C, MITOCHONDRIAL"/>
    <property type="match status" value="1"/>
</dbReference>
<dbReference type="Proteomes" id="UP000177481">
    <property type="component" value="Unassembled WGS sequence"/>
</dbReference>
<dbReference type="PANTHER" id="PTHR15004:SF0">
    <property type="entry name" value="GLUTAMYL-TRNA(GLN) AMIDOTRANSFERASE SUBUNIT C, MITOCHONDRIAL"/>
    <property type="match status" value="1"/>
</dbReference>
<dbReference type="SUPFAM" id="SSF141000">
    <property type="entry name" value="Glu-tRNAGln amidotransferase C subunit"/>
    <property type="match status" value="1"/>
</dbReference>
<dbReference type="InterPro" id="IPR003837">
    <property type="entry name" value="GatC"/>
</dbReference>
<evidence type="ECO:0000313" key="1">
    <source>
        <dbReference type="EMBL" id="OGD64684.1"/>
    </source>
</evidence>
<evidence type="ECO:0000313" key="2">
    <source>
        <dbReference type="Proteomes" id="UP000177481"/>
    </source>
</evidence>
<dbReference type="STRING" id="1797471.A3A71_01355"/>
<sequence>MTELSREDINHLAKLARISLSDDDHKILERDLPKIVEFVDQITRAKVDAAPTSATTRLAELRSDEPQNRTLSKEILKKTAPEFKDGFVQVPAVFTNNNE</sequence>
<protein>
    <recommendedName>
        <fullName evidence="3">Asp/Glu-ADT subunit C</fullName>
    </recommendedName>
</protein>
<organism evidence="1 2">
    <name type="scientific">Candidatus Berkelbacteria bacterium RIFCSPLOWO2_01_FULL_50_28</name>
    <dbReference type="NCBI Taxonomy" id="1797471"/>
    <lineage>
        <taxon>Bacteria</taxon>
        <taxon>Candidatus Berkelbacteria</taxon>
    </lineage>
</organism>
<dbReference type="NCBIfam" id="TIGR00135">
    <property type="entry name" value="gatC"/>
    <property type="match status" value="1"/>
</dbReference>
<comment type="caution">
    <text evidence="1">The sequence shown here is derived from an EMBL/GenBank/DDBJ whole genome shotgun (WGS) entry which is preliminary data.</text>
</comment>
<evidence type="ECO:0008006" key="3">
    <source>
        <dbReference type="Google" id="ProtNLM"/>
    </source>
</evidence>
<dbReference type="AlphaFoldDB" id="A0A1F5EBT7"/>